<dbReference type="EMBL" id="JAPRAT010000032">
    <property type="protein sequence ID" value="MCZ0704274.1"/>
    <property type="molecule type" value="Genomic_DNA"/>
</dbReference>
<dbReference type="Pfam" id="PF02614">
    <property type="entry name" value="UxaC"/>
    <property type="match status" value="1"/>
</dbReference>
<evidence type="ECO:0000256" key="2">
    <source>
        <dbReference type="ARBA" id="ARBA00004892"/>
    </source>
</evidence>
<dbReference type="HAMAP" id="MF_00675">
    <property type="entry name" value="UxaC"/>
    <property type="match status" value="1"/>
</dbReference>
<proteinExistence type="inferred from homology"/>
<dbReference type="Gene3D" id="1.10.2020.10">
    <property type="entry name" value="uronate isomerase, domain 2, chain A"/>
    <property type="match status" value="1"/>
</dbReference>
<dbReference type="SUPFAM" id="SSF51556">
    <property type="entry name" value="Metallo-dependent hydrolases"/>
    <property type="match status" value="1"/>
</dbReference>
<reference evidence="8" key="1">
    <citation type="submission" date="2022-11" db="EMBL/GenBank/DDBJ databases">
        <title>WGS of Natronobacillus azotifigens 24KS-1, an anaerobic diazotrophic haloalkaliphile from soda-rich habitats.</title>
        <authorList>
            <person name="Sorokin D.Y."/>
            <person name="Merkel A.Y."/>
        </authorList>
    </citation>
    <scope>NUCLEOTIDE SEQUENCE</scope>
    <source>
        <strain evidence="8">24KS-1</strain>
    </source>
</reference>
<evidence type="ECO:0000256" key="7">
    <source>
        <dbReference type="HAMAP-Rule" id="MF_00675"/>
    </source>
</evidence>
<dbReference type="PANTHER" id="PTHR30068">
    <property type="entry name" value="URONATE ISOMERASE"/>
    <property type="match status" value="1"/>
</dbReference>
<keyword evidence="6 7" id="KW-0413">Isomerase</keyword>
<comment type="pathway">
    <text evidence="2 7">Carbohydrate metabolism; pentose and glucuronate interconversion.</text>
</comment>
<dbReference type="EC" id="5.3.1.12" evidence="4 7"/>
<accession>A0A9J6REU3</accession>
<keyword evidence="9" id="KW-1185">Reference proteome</keyword>
<dbReference type="RefSeq" id="WP_268781044.1">
    <property type="nucleotide sequence ID" value="NZ_JAPRAT010000032.1"/>
</dbReference>
<evidence type="ECO:0000256" key="6">
    <source>
        <dbReference type="ARBA" id="ARBA00023235"/>
    </source>
</evidence>
<organism evidence="8 9">
    <name type="scientific">Natronobacillus azotifigens</name>
    <dbReference type="NCBI Taxonomy" id="472978"/>
    <lineage>
        <taxon>Bacteria</taxon>
        <taxon>Bacillati</taxon>
        <taxon>Bacillota</taxon>
        <taxon>Bacilli</taxon>
        <taxon>Bacillales</taxon>
        <taxon>Bacillaceae</taxon>
        <taxon>Natronobacillus</taxon>
    </lineage>
</organism>
<evidence type="ECO:0000313" key="8">
    <source>
        <dbReference type="EMBL" id="MCZ0704274.1"/>
    </source>
</evidence>
<evidence type="ECO:0000313" key="9">
    <source>
        <dbReference type="Proteomes" id="UP001084197"/>
    </source>
</evidence>
<evidence type="ECO:0000256" key="1">
    <source>
        <dbReference type="ARBA" id="ARBA00001165"/>
    </source>
</evidence>
<comment type="caution">
    <text evidence="8">The sequence shown here is derived from an EMBL/GenBank/DDBJ whole genome shotgun (WGS) entry which is preliminary data.</text>
</comment>
<sequence length="466" mass="53885">MKRFMGEDFQLQSDLAIRLYNQYVKELPIIDYHCHLSANEIYENRGYTTLTEAWLAGDHYKWRAMRAVGIDEHYITGDASDYEKFLAWSKTVPQLIGNPLYHWTHMELQQFFDIHETLDEKTAPLIWEKANLLLNSGELNVRDLIEKSGVEVICTTDDPIDSLEFHQSLSEDQSFNVRVKPSFRPDKGLAIDSLGFLDWVDQLSSLTEMTIQSYQDFLKALGMRIDYFHQIGCRISDHGLDHFEFIQASEEEVSIIFNKVRNKESISAVEVVKYKSLTLVFLGEKYQEHNWVMQLHMNALRNNNSKMLNQIGPDTGFDAINDHLIAQPLRLFLDQLEREGALPRTIVYSLNPNDLPILATIMGSFQGDAIAGKMQLGSAWWFNDTKRGMLKQMEVLADTGVLSQFIGMLTDSRSFLSFSRHDYFRRILCNLLAQWVIDGEYPCDIDRLGKIASDISYYNAKNYFKF</sequence>
<evidence type="ECO:0000256" key="4">
    <source>
        <dbReference type="ARBA" id="ARBA00012546"/>
    </source>
</evidence>
<comment type="similarity">
    <text evidence="3 7">Belongs to the metallo-dependent hydrolases superfamily. Uronate isomerase family.</text>
</comment>
<comment type="catalytic activity">
    <reaction evidence="7">
        <text>aldehydo-D-galacturonate = keto-D-tagaturonate</text>
        <dbReference type="Rhea" id="RHEA:27702"/>
        <dbReference type="ChEBI" id="CHEBI:12952"/>
        <dbReference type="ChEBI" id="CHEBI:17886"/>
    </reaction>
</comment>
<dbReference type="GO" id="GO:0019698">
    <property type="term" value="P:D-galacturonate catabolic process"/>
    <property type="evidence" value="ECO:0007669"/>
    <property type="project" value="TreeGrafter"/>
</dbReference>
<name>A0A9J6REU3_9BACI</name>
<dbReference type="Gene3D" id="3.20.20.140">
    <property type="entry name" value="Metal-dependent hydrolases"/>
    <property type="match status" value="1"/>
</dbReference>
<evidence type="ECO:0000256" key="3">
    <source>
        <dbReference type="ARBA" id="ARBA00008397"/>
    </source>
</evidence>
<comment type="catalytic activity">
    <reaction evidence="1 7">
        <text>D-glucuronate = D-fructuronate</text>
        <dbReference type="Rhea" id="RHEA:13049"/>
        <dbReference type="ChEBI" id="CHEBI:58720"/>
        <dbReference type="ChEBI" id="CHEBI:59863"/>
        <dbReference type="EC" id="5.3.1.12"/>
    </reaction>
</comment>
<dbReference type="GO" id="GO:0008880">
    <property type="term" value="F:glucuronate isomerase activity"/>
    <property type="evidence" value="ECO:0007669"/>
    <property type="project" value="UniProtKB-UniRule"/>
</dbReference>
<dbReference type="InterPro" id="IPR003766">
    <property type="entry name" value="Uronate_isomerase"/>
</dbReference>
<gene>
    <name evidence="7 8" type="primary">uxaC</name>
    <name evidence="8" type="ORF">OWO01_13770</name>
</gene>
<dbReference type="PANTHER" id="PTHR30068:SF4">
    <property type="entry name" value="URONATE ISOMERASE"/>
    <property type="match status" value="1"/>
</dbReference>
<dbReference type="NCBIfam" id="NF002794">
    <property type="entry name" value="PRK02925.1"/>
    <property type="match status" value="1"/>
</dbReference>
<dbReference type="AlphaFoldDB" id="A0A9J6REU3"/>
<dbReference type="InterPro" id="IPR032466">
    <property type="entry name" value="Metal_Hydrolase"/>
</dbReference>
<protein>
    <recommendedName>
        <fullName evidence="5 7">Uronate isomerase</fullName>
        <ecNumber evidence="4 7">5.3.1.12</ecNumber>
    </recommendedName>
    <alternativeName>
        <fullName evidence="7">Glucuronate isomerase</fullName>
    </alternativeName>
    <alternativeName>
        <fullName evidence="7">Uronic isomerase</fullName>
    </alternativeName>
</protein>
<dbReference type="Proteomes" id="UP001084197">
    <property type="component" value="Unassembled WGS sequence"/>
</dbReference>
<dbReference type="GO" id="GO:0042840">
    <property type="term" value="P:D-glucuronate catabolic process"/>
    <property type="evidence" value="ECO:0007669"/>
    <property type="project" value="TreeGrafter"/>
</dbReference>
<evidence type="ECO:0000256" key="5">
    <source>
        <dbReference type="ARBA" id="ARBA00020555"/>
    </source>
</evidence>